<dbReference type="Pfam" id="PF25023">
    <property type="entry name" value="TEN_YD-shell"/>
    <property type="match status" value="1"/>
</dbReference>
<dbReference type="InterPro" id="IPR050708">
    <property type="entry name" value="T6SS_VgrG/RHS"/>
</dbReference>
<dbReference type="InterPro" id="IPR001826">
    <property type="entry name" value="RHS"/>
</dbReference>
<accession>A0ABV7RX20</accession>
<feature type="domain" description="Teneurin-like YD-shell" evidence="4">
    <location>
        <begin position="177"/>
        <end position="248"/>
    </location>
</feature>
<organism evidence="5 6">
    <name type="scientific">Lysobacter cavernae</name>
    <dbReference type="NCBI Taxonomy" id="1685901"/>
    <lineage>
        <taxon>Bacteria</taxon>
        <taxon>Pseudomonadati</taxon>
        <taxon>Pseudomonadota</taxon>
        <taxon>Gammaproteobacteria</taxon>
        <taxon>Lysobacterales</taxon>
        <taxon>Lysobacteraceae</taxon>
        <taxon>Lysobacter</taxon>
    </lineage>
</organism>
<dbReference type="Proteomes" id="UP001595740">
    <property type="component" value="Unassembled WGS sequence"/>
</dbReference>
<dbReference type="NCBIfam" id="TIGR03696">
    <property type="entry name" value="Rhs_assc_core"/>
    <property type="match status" value="1"/>
</dbReference>
<dbReference type="InterPro" id="IPR031325">
    <property type="entry name" value="RHS_repeat"/>
</dbReference>
<gene>
    <name evidence="5" type="ORF">ACFOLC_16015</name>
</gene>
<proteinExistence type="predicted"/>
<dbReference type="Pfam" id="PF05593">
    <property type="entry name" value="RHS_repeat"/>
    <property type="match status" value="1"/>
</dbReference>
<dbReference type="Gene3D" id="2.180.10.10">
    <property type="entry name" value="RHS repeat-associated core"/>
    <property type="match status" value="3"/>
</dbReference>
<feature type="domain" description="RHS protein conserved region" evidence="3">
    <location>
        <begin position="852"/>
        <end position="886"/>
    </location>
</feature>
<sequence>EIDPLDGVTVFEYDEVGRTTAVIDPLGLRTQFGYDERGNLLKLTRPDGSVLDQVFDENDRLLARTHPGGGTERFEWNAHGLLAASVGACGGTHRFDYTGHGQLRAATDPRGGTTRFEFDRYGKLCVQVDAIGMRQRMEHDGLGRTLRRWDGSGGATSYTHDAKGRLLRMDFPGGDHVACEYDAEGRLVRHRDPSGAVTRLEYTGVDLLRKRIQPDGTATEYLYDSEGRLQSLINPNGETHQLRRDARGCIVEEVDYWGQRQHYELDAGGRIGRRTDALGRSVEFRLDAMGRTTRKRHVDPFEPARVLDETFRYDAGGRLLEARNAAGHVLRRYDAEGRVVHEEQNGFVVASSYDASGSRMSRVSDAGNRVVFDYDLLGRTRAVEVNDEPGIETVRNLQGQTVAERLGEALVRGYRYDSAGLLAIQALLKDDTELFRTEYDYDSLGDPIARTDSEYGHDTYAYDPVRRVVEHAGPMDGMHRWTTDRAGNRLHTRVLQVKRQAVVGSDLQVGDDWSREGDLDGVHYAFDRAGNLAQRQLRGASGQPAMHLRWDAEQRLVECAWSEGERQGMRVRFGYDPLGRRVFKRGPKETTWFFWDGDALLGEVTQANDEPDAAPLWVGNVANLHEAQLRKRRLKALHGQVREYVYRPGSHEPLMLIEVESVADDQAPLPREAPVSMEGIEPASAVTPDRPRGGTSEIPVASAAAVSVPAPQVANVGVSVPARGLGYGVRLGADSAEPSQAEGVANSAQVESGRPVSGGLGAGGRLSALALGGSDQGRSASESMTRDADVLKSESNPVGARALATSAGSSQVRSNGLLQAMEPAVAASEIAAGTTVANRADPSLPPGTRRVVYHFCNDLNGCPVRIIDATGRVVWGATHTPWGQVRALSTQQRLINPIRQQGQYFDRETGLCYNLARYYDPHAGCYISADPLGLVAGENTYLYAFGNPFEWADPWGLRACRRGEWIFPEGRSTNINDYDKIYTNGIMGSRADAQKLADAQRVPYYYNPTFADGLPKWLQWLKPAGLLTDTFETAVQKFGRRIDPLTQGFIDGLKGLDHPVTIVAHSQGTATVIRAVDHIPAGSTVVLRSPAISYDTAKKALDGAGLQDWKYIQPVGDIAPLYASAGPRQWLAQVRKINPIKAVNIHNSNGLGLGTNDFPGDIFDY</sequence>
<evidence type="ECO:0000259" key="4">
    <source>
        <dbReference type="Pfam" id="PF25023"/>
    </source>
</evidence>
<evidence type="ECO:0000259" key="3">
    <source>
        <dbReference type="Pfam" id="PF03527"/>
    </source>
</evidence>
<evidence type="ECO:0000256" key="1">
    <source>
        <dbReference type="ARBA" id="ARBA00022737"/>
    </source>
</evidence>
<dbReference type="InterPro" id="IPR056823">
    <property type="entry name" value="TEN-like_YD-shell"/>
</dbReference>
<keyword evidence="6" id="KW-1185">Reference proteome</keyword>
<dbReference type="InterPro" id="IPR006530">
    <property type="entry name" value="YD"/>
</dbReference>
<feature type="non-terminal residue" evidence="5">
    <location>
        <position position="1"/>
    </location>
</feature>
<feature type="region of interest" description="Disordered" evidence="2">
    <location>
        <begin position="738"/>
        <end position="796"/>
    </location>
</feature>
<dbReference type="EMBL" id="JBHRXK010000019">
    <property type="protein sequence ID" value="MFC3552506.1"/>
    <property type="molecule type" value="Genomic_DNA"/>
</dbReference>
<dbReference type="RefSeq" id="WP_386760267.1">
    <property type="nucleotide sequence ID" value="NZ_JBHRXK010000019.1"/>
</dbReference>
<dbReference type="PANTHER" id="PTHR32305">
    <property type="match status" value="1"/>
</dbReference>
<keyword evidence="1" id="KW-0677">Repeat</keyword>
<name>A0ABV7RX20_9GAMM</name>
<evidence type="ECO:0000256" key="2">
    <source>
        <dbReference type="SAM" id="MobiDB-lite"/>
    </source>
</evidence>
<protein>
    <submittedName>
        <fullName evidence="5">RHS repeat-associated core domain-containing protein</fullName>
    </submittedName>
</protein>
<comment type="caution">
    <text evidence="5">The sequence shown here is derived from an EMBL/GenBank/DDBJ whole genome shotgun (WGS) entry which is preliminary data.</text>
</comment>
<evidence type="ECO:0000313" key="6">
    <source>
        <dbReference type="Proteomes" id="UP001595740"/>
    </source>
</evidence>
<evidence type="ECO:0000313" key="5">
    <source>
        <dbReference type="EMBL" id="MFC3552506.1"/>
    </source>
</evidence>
<dbReference type="PANTHER" id="PTHR32305:SF15">
    <property type="entry name" value="PROTEIN RHSA-RELATED"/>
    <property type="match status" value="1"/>
</dbReference>
<reference evidence="6" key="1">
    <citation type="journal article" date="2019" name="Int. J. Syst. Evol. Microbiol.">
        <title>The Global Catalogue of Microorganisms (GCM) 10K type strain sequencing project: providing services to taxonomists for standard genome sequencing and annotation.</title>
        <authorList>
            <consortium name="The Broad Institute Genomics Platform"/>
            <consortium name="The Broad Institute Genome Sequencing Center for Infectious Disease"/>
            <person name="Wu L."/>
            <person name="Ma J."/>
        </authorList>
    </citation>
    <scope>NUCLEOTIDE SEQUENCE [LARGE SCALE GENOMIC DNA]</scope>
    <source>
        <strain evidence="6">KCTC 42875</strain>
    </source>
</reference>
<dbReference type="NCBIfam" id="TIGR01643">
    <property type="entry name" value="YD_repeat_2x"/>
    <property type="match status" value="5"/>
</dbReference>
<dbReference type="InterPro" id="IPR022385">
    <property type="entry name" value="Rhs_assc_core"/>
</dbReference>
<dbReference type="Pfam" id="PF03527">
    <property type="entry name" value="RHS"/>
    <property type="match status" value="1"/>
</dbReference>